<sequence>MNFNLQEVTQNIISQIGFLILLIMVIRALVAYTREDWGQFWSGLTLGICCLVVVFFGPQLQTLARGLGSAIFN</sequence>
<organism evidence="2 3">
    <name type="scientific">Fictibacillus terranigra</name>
    <dbReference type="NCBI Taxonomy" id="3058424"/>
    <lineage>
        <taxon>Bacteria</taxon>
        <taxon>Bacillati</taxon>
        <taxon>Bacillota</taxon>
        <taxon>Bacilli</taxon>
        <taxon>Bacillales</taxon>
        <taxon>Fictibacillaceae</taxon>
        <taxon>Fictibacillus</taxon>
    </lineage>
</organism>
<keyword evidence="1" id="KW-0472">Membrane</keyword>
<keyword evidence="1" id="KW-1133">Transmembrane helix</keyword>
<keyword evidence="1" id="KW-0812">Transmembrane</keyword>
<name>A0ABT8E4S1_9BACL</name>
<evidence type="ECO:0000256" key="1">
    <source>
        <dbReference type="SAM" id="Phobius"/>
    </source>
</evidence>
<accession>A0ABT8E4S1</accession>
<feature type="transmembrane region" description="Helical" evidence="1">
    <location>
        <begin position="38"/>
        <end position="57"/>
    </location>
</feature>
<dbReference type="Proteomes" id="UP001168694">
    <property type="component" value="Unassembled WGS sequence"/>
</dbReference>
<proteinExistence type="predicted"/>
<keyword evidence="3" id="KW-1185">Reference proteome</keyword>
<reference evidence="2" key="1">
    <citation type="submission" date="2023-06" db="EMBL/GenBank/DDBJ databases">
        <title>Draft Genome Sequences of Representative Paenibacillus Polymyxa, Bacillus cereus, Fictibacillus sp., and Brevibacillus agri Strains Isolated from Amazonian Dark Earth.</title>
        <authorList>
            <person name="Pellegrinetti T.A."/>
            <person name="Cunha I.C.M."/>
            <person name="Chaves M.G."/>
            <person name="Freitas A.S."/>
            <person name="Silva A.V.R."/>
            <person name="Tsai S.M."/>
            <person name="Mendes L.W."/>
        </authorList>
    </citation>
    <scope>NUCLEOTIDE SEQUENCE</scope>
    <source>
        <strain evidence="2">CENA-BCM004</strain>
    </source>
</reference>
<dbReference type="EMBL" id="JAUHLN010000001">
    <property type="protein sequence ID" value="MDN4072906.1"/>
    <property type="molecule type" value="Genomic_DNA"/>
</dbReference>
<feature type="transmembrane region" description="Helical" evidence="1">
    <location>
        <begin position="12"/>
        <end position="32"/>
    </location>
</feature>
<evidence type="ECO:0000313" key="2">
    <source>
        <dbReference type="EMBL" id="MDN4072906.1"/>
    </source>
</evidence>
<protein>
    <recommendedName>
        <fullName evidence="4">Stage III sporulation protein AC</fullName>
    </recommendedName>
</protein>
<evidence type="ECO:0000313" key="3">
    <source>
        <dbReference type="Proteomes" id="UP001168694"/>
    </source>
</evidence>
<gene>
    <name evidence="2" type="ORF">QYF49_07680</name>
</gene>
<evidence type="ECO:0008006" key="4">
    <source>
        <dbReference type="Google" id="ProtNLM"/>
    </source>
</evidence>
<comment type="caution">
    <text evidence="2">The sequence shown here is derived from an EMBL/GenBank/DDBJ whole genome shotgun (WGS) entry which is preliminary data.</text>
</comment>
<dbReference type="RefSeq" id="WP_290398984.1">
    <property type="nucleotide sequence ID" value="NZ_JAUHLN010000001.1"/>
</dbReference>